<evidence type="ECO:0000313" key="2">
    <source>
        <dbReference type="EMBL" id="KAK3938144.1"/>
    </source>
</evidence>
<comment type="caution">
    <text evidence="2">The sequence shown here is derived from an EMBL/GenBank/DDBJ whole genome shotgun (WGS) entry which is preliminary data.</text>
</comment>
<keyword evidence="3" id="KW-1185">Reference proteome</keyword>
<dbReference type="Proteomes" id="UP001303473">
    <property type="component" value="Unassembled WGS sequence"/>
</dbReference>
<feature type="region of interest" description="Disordered" evidence="1">
    <location>
        <begin position="123"/>
        <end position="155"/>
    </location>
</feature>
<gene>
    <name evidence="2" type="ORF">QBC46DRAFT_390872</name>
</gene>
<evidence type="ECO:0000313" key="3">
    <source>
        <dbReference type="Proteomes" id="UP001303473"/>
    </source>
</evidence>
<feature type="compositionally biased region" description="Basic and acidic residues" evidence="1">
    <location>
        <begin position="413"/>
        <end position="437"/>
    </location>
</feature>
<reference evidence="3" key="1">
    <citation type="journal article" date="2023" name="Mol. Phylogenet. Evol.">
        <title>Genome-scale phylogeny and comparative genomics of the fungal order Sordariales.</title>
        <authorList>
            <person name="Hensen N."/>
            <person name="Bonometti L."/>
            <person name="Westerberg I."/>
            <person name="Brannstrom I.O."/>
            <person name="Guillou S."/>
            <person name="Cros-Aarteil S."/>
            <person name="Calhoun S."/>
            <person name="Haridas S."/>
            <person name="Kuo A."/>
            <person name="Mondo S."/>
            <person name="Pangilinan J."/>
            <person name="Riley R."/>
            <person name="LaButti K."/>
            <person name="Andreopoulos B."/>
            <person name="Lipzen A."/>
            <person name="Chen C."/>
            <person name="Yan M."/>
            <person name="Daum C."/>
            <person name="Ng V."/>
            <person name="Clum A."/>
            <person name="Steindorff A."/>
            <person name="Ohm R.A."/>
            <person name="Martin F."/>
            <person name="Silar P."/>
            <person name="Natvig D.O."/>
            <person name="Lalanne C."/>
            <person name="Gautier V."/>
            <person name="Ament-Velasquez S.L."/>
            <person name="Kruys A."/>
            <person name="Hutchinson M.I."/>
            <person name="Powell A.J."/>
            <person name="Barry K."/>
            <person name="Miller A.N."/>
            <person name="Grigoriev I.V."/>
            <person name="Debuchy R."/>
            <person name="Gladieux P."/>
            <person name="Hiltunen Thoren M."/>
            <person name="Johannesson H."/>
        </authorList>
    </citation>
    <scope>NUCLEOTIDE SEQUENCE [LARGE SCALE GENOMIC DNA]</scope>
    <source>
        <strain evidence="3">CBS 340.73</strain>
    </source>
</reference>
<protein>
    <submittedName>
        <fullName evidence="2">Uncharacterized protein</fullName>
    </submittedName>
</protein>
<feature type="region of interest" description="Disordered" evidence="1">
    <location>
        <begin position="1"/>
        <end position="110"/>
    </location>
</feature>
<feature type="region of interest" description="Disordered" evidence="1">
    <location>
        <begin position="413"/>
        <end position="464"/>
    </location>
</feature>
<feature type="compositionally biased region" description="Polar residues" evidence="1">
    <location>
        <begin position="1"/>
        <end position="11"/>
    </location>
</feature>
<sequence>MKVFSRQNSIFSKRRDSNAPGTPCENVLLPLHPASDAAASETTLAGDNTSTRTQKPAINKLQKSQKKPGFFSLSKGNAASDDLANMSGVNDDFKERIPHPSKPPRLSAMDLGPDLMRHRLATQRMSDSNSTPAVSSESGNKTELLADEPPKTSMESKLERAKNVRDSQLHNHPALRNDPIFADVKPIDAQKPPGWSTLHDRAAHLAENYIAVLPDINSFGPAKDGTRASMDSTAVNSVSSPTTLVADAESDEDQPSSEAGNVTITSLQLTSELLKDELVRVIFNDSPGTETNRATQSGVTAWGASKLQILMMIEAYMAVLDNVKYTKEHVETNATENKRLEDMMEILNHWCSSLYGIYDEAFGSQSGGAAESASQAVDVKDTALEFEEDDVKETPREFEEVATRSLDQIIREWREQAHQTDSSSKYESEGKGGFRGESEDETDYVVTDEDESDDHPALTAQVDR</sequence>
<organism evidence="2 3">
    <name type="scientific">Diplogelasinospora grovesii</name>
    <dbReference type="NCBI Taxonomy" id="303347"/>
    <lineage>
        <taxon>Eukaryota</taxon>
        <taxon>Fungi</taxon>
        <taxon>Dikarya</taxon>
        <taxon>Ascomycota</taxon>
        <taxon>Pezizomycotina</taxon>
        <taxon>Sordariomycetes</taxon>
        <taxon>Sordariomycetidae</taxon>
        <taxon>Sordariales</taxon>
        <taxon>Diplogelasinosporaceae</taxon>
        <taxon>Diplogelasinospora</taxon>
    </lineage>
</organism>
<dbReference type="EMBL" id="MU853836">
    <property type="protein sequence ID" value="KAK3938144.1"/>
    <property type="molecule type" value="Genomic_DNA"/>
</dbReference>
<feature type="compositionally biased region" description="Acidic residues" evidence="1">
    <location>
        <begin position="438"/>
        <end position="453"/>
    </location>
</feature>
<dbReference type="AlphaFoldDB" id="A0AAN6N4A6"/>
<feature type="compositionally biased region" description="Polar residues" evidence="1">
    <location>
        <begin position="40"/>
        <end position="56"/>
    </location>
</feature>
<accession>A0AAN6N4A6</accession>
<evidence type="ECO:0000256" key="1">
    <source>
        <dbReference type="SAM" id="MobiDB-lite"/>
    </source>
</evidence>
<feature type="compositionally biased region" description="Polar residues" evidence="1">
    <location>
        <begin position="123"/>
        <end position="141"/>
    </location>
</feature>
<name>A0AAN6N4A6_9PEZI</name>
<proteinExistence type="predicted"/>